<dbReference type="RefSeq" id="XP_013309567.1">
    <property type="nucleotide sequence ID" value="XM_013454113.1"/>
</dbReference>
<keyword evidence="3" id="KW-0949">S-adenosyl-L-methionine</keyword>
<dbReference type="InterPro" id="IPR036388">
    <property type="entry name" value="WH-like_DNA-bd_sf"/>
</dbReference>
<dbReference type="InterPro" id="IPR001077">
    <property type="entry name" value="COMT_C"/>
</dbReference>
<dbReference type="HOGENOM" id="CLU_005533_5_0_1"/>
<dbReference type="InterPro" id="IPR036390">
    <property type="entry name" value="WH_DNA-bd_sf"/>
</dbReference>
<dbReference type="Gene3D" id="1.10.10.10">
    <property type="entry name" value="Winged helix-like DNA-binding domain superfamily/Winged helix DNA-binding domain"/>
    <property type="match status" value="1"/>
</dbReference>
<dbReference type="GO" id="GO:0008171">
    <property type="term" value="F:O-methyltransferase activity"/>
    <property type="evidence" value="ECO:0007669"/>
    <property type="project" value="InterPro"/>
</dbReference>
<dbReference type="Gene3D" id="3.40.50.150">
    <property type="entry name" value="Vaccinia Virus protein VP39"/>
    <property type="match status" value="1"/>
</dbReference>
<protein>
    <submittedName>
        <fullName evidence="7">Uncharacterized protein</fullName>
    </submittedName>
</protein>
<dbReference type="EMBL" id="KN847323">
    <property type="protein sequence ID" value="KIW48982.1"/>
    <property type="molecule type" value="Genomic_DNA"/>
</dbReference>
<keyword evidence="1" id="KW-0489">Methyltransferase</keyword>
<organism evidence="7 8">
    <name type="scientific">Exophiala xenobiotica</name>
    <dbReference type="NCBI Taxonomy" id="348802"/>
    <lineage>
        <taxon>Eukaryota</taxon>
        <taxon>Fungi</taxon>
        <taxon>Dikarya</taxon>
        <taxon>Ascomycota</taxon>
        <taxon>Pezizomycotina</taxon>
        <taxon>Eurotiomycetes</taxon>
        <taxon>Chaetothyriomycetidae</taxon>
        <taxon>Chaetothyriales</taxon>
        <taxon>Herpotrichiellaceae</taxon>
        <taxon>Exophiala</taxon>
    </lineage>
</organism>
<dbReference type="InterPro" id="IPR029063">
    <property type="entry name" value="SAM-dependent_MTases_sf"/>
</dbReference>
<dbReference type="Pfam" id="PF08100">
    <property type="entry name" value="Dimerisation"/>
    <property type="match status" value="1"/>
</dbReference>
<dbReference type="GeneID" id="25332612"/>
<evidence type="ECO:0000259" key="5">
    <source>
        <dbReference type="Pfam" id="PF00891"/>
    </source>
</evidence>
<accession>A0A0D2E0R5</accession>
<sequence length="410" mass="46090">MADNLETLKSLRSFLNQHIDEYEAAIVDRHKDRHGRAKLGQEIFNISSKIAELMLAPGDRVLRLSLAPILNTALYVAIQLDLFNLIHEETDLSALAQKTGADAILLLRILRCLGAFHIFEQLSRDTFASTTQSEKLREPQARDFIKASFNIMHAENRMVPSILESNGFRSPVDRSENAAVRLWGKDMFEMMTENEEMRTQFASAMSAQEDLPPEMYPEFPFGEYVVNLSNDDTAVTMVDVGGGVGHVLKAILQQNPGLPGRFVVQDVAPVVALVSPEVKSFEAMTHDFFEPQPVKGAKFYYIRHCLHDWTDEQCVSILKHLRDACTPTYSRILIHEFVLPATGCGQREALFDILMMSFCGMERDERQWQDILTAAGLEVVYIWKADVGGYAIIEAAPVLDLPEISVETVP</sequence>
<dbReference type="GO" id="GO:0046983">
    <property type="term" value="F:protein dimerization activity"/>
    <property type="evidence" value="ECO:0007669"/>
    <property type="project" value="InterPro"/>
</dbReference>
<keyword evidence="2" id="KW-0808">Transferase</keyword>
<dbReference type="GO" id="GO:0032259">
    <property type="term" value="P:methylation"/>
    <property type="evidence" value="ECO:0007669"/>
    <property type="project" value="UniProtKB-KW"/>
</dbReference>
<feature type="domain" description="O-methyltransferase C-terminal" evidence="5">
    <location>
        <begin position="181"/>
        <end position="377"/>
    </location>
</feature>
<evidence type="ECO:0000256" key="4">
    <source>
        <dbReference type="PIRSR" id="PIRSR005739-1"/>
    </source>
</evidence>
<dbReference type="PANTHER" id="PTHR43712:SF1">
    <property type="entry name" value="HYPOTHETICAL O-METHYLTRANSFERASE (EUROFUNG)-RELATED"/>
    <property type="match status" value="1"/>
</dbReference>
<gene>
    <name evidence="7" type="ORF">PV05_10704</name>
</gene>
<reference evidence="7 8" key="1">
    <citation type="submission" date="2015-01" db="EMBL/GenBank/DDBJ databases">
        <title>The Genome Sequence of Exophiala xenobiotica CBS118157.</title>
        <authorList>
            <consortium name="The Broad Institute Genomics Platform"/>
            <person name="Cuomo C."/>
            <person name="de Hoog S."/>
            <person name="Gorbushina A."/>
            <person name="Stielow B."/>
            <person name="Teixiera M."/>
            <person name="Abouelleil A."/>
            <person name="Chapman S.B."/>
            <person name="Priest M."/>
            <person name="Young S.K."/>
            <person name="Wortman J."/>
            <person name="Nusbaum C."/>
            <person name="Birren B."/>
        </authorList>
    </citation>
    <scope>NUCLEOTIDE SEQUENCE [LARGE SCALE GENOMIC DNA]</scope>
    <source>
        <strain evidence="7 8">CBS 118157</strain>
    </source>
</reference>
<evidence type="ECO:0000256" key="1">
    <source>
        <dbReference type="ARBA" id="ARBA00022603"/>
    </source>
</evidence>
<evidence type="ECO:0000313" key="8">
    <source>
        <dbReference type="Proteomes" id="UP000054342"/>
    </source>
</evidence>
<evidence type="ECO:0000256" key="3">
    <source>
        <dbReference type="ARBA" id="ARBA00022691"/>
    </source>
</evidence>
<dbReference type="InterPro" id="IPR016461">
    <property type="entry name" value="COMT-like"/>
</dbReference>
<dbReference type="SUPFAM" id="SSF46785">
    <property type="entry name" value="Winged helix' DNA-binding domain"/>
    <property type="match status" value="1"/>
</dbReference>
<dbReference type="PIRSF" id="PIRSF005739">
    <property type="entry name" value="O-mtase"/>
    <property type="match status" value="1"/>
</dbReference>
<feature type="active site" description="Proton acceptor" evidence="4">
    <location>
        <position position="307"/>
    </location>
</feature>
<evidence type="ECO:0000256" key="2">
    <source>
        <dbReference type="ARBA" id="ARBA00022679"/>
    </source>
</evidence>
<dbReference type="SUPFAM" id="SSF53335">
    <property type="entry name" value="S-adenosyl-L-methionine-dependent methyltransferases"/>
    <property type="match status" value="1"/>
</dbReference>
<dbReference type="PROSITE" id="PS51683">
    <property type="entry name" value="SAM_OMT_II"/>
    <property type="match status" value="1"/>
</dbReference>
<dbReference type="PANTHER" id="PTHR43712">
    <property type="entry name" value="PUTATIVE (AFU_ORTHOLOGUE AFUA_4G14580)-RELATED"/>
    <property type="match status" value="1"/>
</dbReference>
<keyword evidence="8" id="KW-1185">Reference proteome</keyword>
<evidence type="ECO:0000313" key="7">
    <source>
        <dbReference type="EMBL" id="KIW48983.1"/>
    </source>
</evidence>
<dbReference type="RefSeq" id="XP_013309566.1">
    <property type="nucleotide sequence ID" value="XM_013454112.1"/>
</dbReference>
<dbReference type="Pfam" id="PF00891">
    <property type="entry name" value="Methyltransf_2"/>
    <property type="match status" value="1"/>
</dbReference>
<feature type="domain" description="O-methyltransferase dimerisation" evidence="6">
    <location>
        <begin position="68"/>
        <end position="134"/>
    </location>
</feature>
<dbReference type="EMBL" id="KN847323">
    <property type="protein sequence ID" value="KIW48983.1"/>
    <property type="molecule type" value="Genomic_DNA"/>
</dbReference>
<dbReference type="InterPro" id="IPR012967">
    <property type="entry name" value="COMT_dimerisation"/>
</dbReference>
<dbReference type="Proteomes" id="UP000054342">
    <property type="component" value="Unassembled WGS sequence"/>
</dbReference>
<dbReference type="OrthoDB" id="4120519at2759"/>
<proteinExistence type="predicted"/>
<name>A0A0D2E0R5_9EURO</name>
<dbReference type="AlphaFoldDB" id="A0A0D2E0R5"/>
<evidence type="ECO:0000259" key="6">
    <source>
        <dbReference type="Pfam" id="PF08100"/>
    </source>
</evidence>